<evidence type="ECO:0000313" key="2">
    <source>
        <dbReference type="EMBL" id="SPO39579.1"/>
    </source>
</evidence>
<name>A0A5C3F845_9BASI</name>
<feature type="region of interest" description="Disordered" evidence="1">
    <location>
        <begin position="342"/>
        <end position="419"/>
    </location>
</feature>
<gene>
    <name evidence="2" type="ORF">PSFLO_05060</name>
</gene>
<dbReference type="AlphaFoldDB" id="A0A5C3F845"/>
<reference evidence="2 3" key="1">
    <citation type="submission" date="2018-03" db="EMBL/GenBank/DDBJ databases">
        <authorList>
            <person name="Guldener U."/>
        </authorList>
    </citation>
    <scope>NUCLEOTIDE SEQUENCE [LARGE SCALE GENOMIC DNA]</scope>
    <source>
        <strain evidence="2 3">DAOM196992</strain>
    </source>
</reference>
<organism evidence="2 3">
    <name type="scientific">Pseudozyma flocculosa</name>
    <dbReference type="NCBI Taxonomy" id="84751"/>
    <lineage>
        <taxon>Eukaryota</taxon>
        <taxon>Fungi</taxon>
        <taxon>Dikarya</taxon>
        <taxon>Basidiomycota</taxon>
        <taxon>Ustilaginomycotina</taxon>
        <taxon>Ustilaginomycetes</taxon>
        <taxon>Ustilaginales</taxon>
        <taxon>Ustilaginaceae</taxon>
        <taxon>Pseudozyma</taxon>
    </lineage>
</organism>
<dbReference type="Proteomes" id="UP000323386">
    <property type="component" value="Unassembled WGS sequence"/>
</dbReference>
<sequence>MGSTARGATVAAAVDHRRRPAFSMAAGQHRCAGFGGPVPTPASPRLDPWHGSTSPFLGLPCLPLGPGFASLCTPNAAKQLASLPSDGRSCRRIATSSPPDKVNDGGSGSATIVGAAFEICLRPRDPVGRFATDAFGRDLACPTVQPEAKAWPNEPTPHSQVVFDCGQLTMPGRYRGHPCARAFATPRRLRTLSVLCRRQDGDGLSSHAGGSLVFAVANFPRLKLSDRPAPSRRDCNEVALSRRCGLLKASQLNLFSASERGLGALWYLPSAGHATSEPYRGIRHARRWRCYPLAAGFVLHGRSPRTGQDMYGCALPLATCRMVHRSPALGSTHVAFHATPASKPATIDASPRQRIRCGARRDDTGPREPLPTCGPNRLTSKALSAEGHAPPASEQLRAGKSSRLPRNKYHGTKRQRRPF</sequence>
<dbReference type="EMBL" id="OOIP01000015">
    <property type="protein sequence ID" value="SPO39579.1"/>
    <property type="molecule type" value="Genomic_DNA"/>
</dbReference>
<feature type="compositionally biased region" description="Basic residues" evidence="1">
    <location>
        <begin position="403"/>
        <end position="419"/>
    </location>
</feature>
<proteinExistence type="predicted"/>
<accession>A0A5C3F845</accession>
<evidence type="ECO:0000256" key="1">
    <source>
        <dbReference type="SAM" id="MobiDB-lite"/>
    </source>
</evidence>
<evidence type="ECO:0000313" key="3">
    <source>
        <dbReference type="Proteomes" id="UP000323386"/>
    </source>
</evidence>
<protein>
    <submittedName>
        <fullName evidence="2">Uncharacterized protein</fullName>
    </submittedName>
</protein>
<keyword evidence="3" id="KW-1185">Reference proteome</keyword>